<organism evidence="2 3">
    <name type="scientific">Urochloa decumbens</name>
    <dbReference type="NCBI Taxonomy" id="240449"/>
    <lineage>
        <taxon>Eukaryota</taxon>
        <taxon>Viridiplantae</taxon>
        <taxon>Streptophyta</taxon>
        <taxon>Embryophyta</taxon>
        <taxon>Tracheophyta</taxon>
        <taxon>Spermatophyta</taxon>
        <taxon>Magnoliopsida</taxon>
        <taxon>Liliopsida</taxon>
        <taxon>Poales</taxon>
        <taxon>Poaceae</taxon>
        <taxon>PACMAD clade</taxon>
        <taxon>Panicoideae</taxon>
        <taxon>Panicodae</taxon>
        <taxon>Paniceae</taxon>
        <taxon>Melinidinae</taxon>
        <taxon>Urochloa</taxon>
    </lineage>
</organism>
<name>A0ABC8WE90_9POAL</name>
<protein>
    <recommendedName>
        <fullName evidence="1">F-box domain-containing protein</fullName>
    </recommendedName>
</protein>
<dbReference type="SUPFAM" id="SSF50965">
    <property type="entry name" value="Galactose oxidase, central domain"/>
    <property type="match status" value="1"/>
</dbReference>
<dbReference type="EMBL" id="OZ075122">
    <property type="protein sequence ID" value="CAL4907991.1"/>
    <property type="molecule type" value="Genomic_DNA"/>
</dbReference>
<dbReference type="Pfam" id="PF00646">
    <property type="entry name" value="F-box"/>
    <property type="match status" value="1"/>
</dbReference>
<dbReference type="SMART" id="SM00256">
    <property type="entry name" value="FBOX"/>
    <property type="match status" value="1"/>
</dbReference>
<dbReference type="Pfam" id="PF08268">
    <property type="entry name" value="FBA_3"/>
    <property type="match status" value="1"/>
</dbReference>
<accession>A0ABC8WE90</accession>
<reference evidence="3" key="1">
    <citation type="submission" date="2024-06" db="EMBL/GenBank/DDBJ databases">
        <authorList>
            <person name="Ryan C."/>
        </authorList>
    </citation>
    <scope>NUCLEOTIDE SEQUENCE [LARGE SCALE GENOMIC DNA]</scope>
</reference>
<dbReference type="NCBIfam" id="TIGR01640">
    <property type="entry name" value="F_box_assoc_1"/>
    <property type="match status" value="1"/>
</dbReference>
<gene>
    <name evidence="2" type="ORF">URODEC1_LOCUS12804</name>
</gene>
<keyword evidence="3" id="KW-1185">Reference proteome</keyword>
<evidence type="ECO:0000313" key="2">
    <source>
        <dbReference type="EMBL" id="CAL4907991.1"/>
    </source>
</evidence>
<dbReference type="PANTHER" id="PTHR31111">
    <property type="entry name" value="BNAA05G37150D PROTEIN-RELATED"/>
    <property type="match status" value="1"/>
</dbReference>
<dbReference type="InterPro" id="IPR036047">
    <property type="entry name" value="F-box-like_dom_sf"/>
</dbReference>
<dbReference type="InterPro" id="IPR001810">
    <property type="entry name" value="F-box_dom"/>
</dbReference>
<sequence>MSDGCGGIPADVFLNILLRIPPSPRRRLRLVCRHWRDAIDERAPEPRAFVKVLSFHIKGGRSHAYVFDDLTAGRSRELDLEDSGVDSYDGVNSPRVSMIIGTCNGLLCLGRKRGDIAVTNPVIGETIAVDPPPMSRYRDMTTYSFGYHPATGQYKIVHFPCNNQRSDLAAVHVFTLGDGTWQWREVPAPPGSSCHLGFGLTTVHGVTYWATKNGQRIMSFDLKDERIANVDAPPVPAPQPSASCRPSCHLTDLGGRLGLVVCDLPDEFKRSKTEVWVLEDGMWVKRYTMLAHGVYPRQEIALPHVAHDEHVLTTCKLWGYSSDETTLEAHRPRQERKMRPCGMVRVGAPRPETTVGVYDV</sequence>
<evidence type="ECO:0000313" key="3">
    <source>
        <dbReference type="Proteomes" id="UP001497457"/>
    </source>
</evidence>
<evidence type="ECO:0000259" key="1">
    <source>
        <dbReference type="SMART" id="SM00256"/>
    </source>
</evidence>
<dbReference type="AlphaFoldDB" id="A0ABC8WE90"/>
<dbReference type="PANTHER" id="PTHR31111:SF133">
    <property type="entry name" value="OS07G0196600 PROTEIN"/>
    <property type="match status" value="1"/>
</dbReference>
<dbReference type="Gene3D" id="1.20.1280.50">
    <property type="match status" value="1"/>
</dbReference>
<dbReference type="Proteomes" id="UP001497457">
    <property type="component" value="Chromosome 12b"/>
</dbReference>
<dbReference type="SUPFAM" id="SSF81383">
    <property type="entry name" value="F-box domain"/>
    <property type="match status" value="1"/>
</dbReference>
<dbReference type="InterPro" id="IPR011043">
    <property type="entry name" value="Gal_Oxase/kelch_b-propeller"/>
</dbReference>
<dbReference type="InterPro" id="IPR013187">
    <property type="entry name" value="F-box-assoc_dom_typ3"/>
</dbReference>
<dbReference type="InterPro" id="IPR017451">
    <property type="entry name" value="F-box-assoc_interact_dom"/>
</dbReference>
<feature type="domain" description="F-box" evidence="1">
    <location>
        <begin position="8"/>
        <end position="48"/>
    </location>
</feature>
<proteinExistence type="predicted"/>
<reference evidence="2 3" key="2">
    <citation type="submission" date="2024-10" db="EMBL/GenBank/DDBJ databases">
        <authorList>
            <person name="Ryan C."/>
        </authorList>
    </citation>
    <scope>NUCLEOTIDE SEQUENCE [LARGE SCALE GENOMIC DNA]</scope>
</reference>